<keyword evidence="4" id="KW-1185">Reference proteome</keyword>
<dbReference type="AlphaFoldDB" id="A0A147ERE4"/>
<dbReference type="Gene3D" id="3.60.70.12">
    <property type="entry name" value="L-amino peptidase D-ALA esterase/amidase"/>
    <property type="match status" value="1"/>
</dbReference>
<dbReference type="SUPFAM" id="SSF56266">
    <property type="entry name" value="DmpA/ArgJ-like"/>
    <property type="match status" value="1"/>
</dbReference>
<feature type="region of interest" description="Disordered" evidence="2">
    <location>
        <begin position="1"/>
        <end position="26"/>
    </location>
</feature>
<dbReference type="CDD" id="cd02253">
    <property type="entry name" value="DmpA"/>
    <property type="match status" value="1"/>
</dbReference>
<accession>A0A147ERE4</accession>
<dbReference type="FunFam" id="3.60.70.12:FF:000004">
    <property type="entry name" value="Beta-peptidyl aminopeptidase BapA"/>
    <property type="match status" value="1"/>
</dbReference>
<dbReference type="InterPro" id="IPR016117">
    <property type="entry name" value="ArgJ-like_dom_sf"/>
</dbReference>
<dbReference type="Pfam" id="PF03576">
    <property type="entry name" value="Peptidase_S58"/>
    <property type="match status" value="1"/>
</dbReference>
<comment type="caution">
    <text evidence="3">The sequence shown here is derived from an EMBL/GenBank/DDBJ whole genome shotgun (WGS) entry which is preliminary data.</text>
</comment>
<dbReference type="PATRIC" id="fig|1079994.3.peg.89"/>
<dbReference type="GO" id="GO:0004177">
    <property type="term" value="F:aminopeptidase activity"/>
    <property type="evidence" value="ECO:0007669"/>
    <property type="project" value="UniProtKB-KW"/>
</dbReference>
<gene>
    <name evidence="3" type="ORF">NS354_01965</name>
</gene>
<evidence type="ECO:0000256" key="1">
    <source>
        <dbReference type="ARBA" id="ARBA00007068"/>
    </source>
</evidence>
<dbReference type="Proteomes" id="UP000070810">
    <property type="component" value="Unassembled WGS sequence"/>
</dbReference>
<dbReference type="RefSeq" id="WP_058592932.1">
    <property type="nucleotide sequence ID" value="NZ_LDRK01000010.1"/>
</dbReference>
<dbReference type="OrthoDB" id="9770388at2"/>
<reference evidence="3 4" key="1">
    <citation type="journal article" date="2016" name="Front. Microbiol.">
        <title>Genomic Resource of Rice Seed Associated Bacteria.</title>
        <authorList>
            <person name="Midha S."/>
            <person name="Bansal K."/>
            <person name="Sharma S."/>
            <person name="Kumar N."/>
            <person name="Patil P.P."/>
            <person name="Chaudhry V."/>
            <person name="Patil P.B."/>
        </authorList>
    </citation>
    <scope>NUCLEOTIDE SEQUENCE [LARGE SCALE GENOMIC DNA]</scope>
    <source>
        <strain evidence="3 4">NS354</strain>
    </source>
</reference>
<keyword evidence="3" id="KW-0031">Aminopeptidase</keyword>
<keyword evidence="3" id="KW-0645">Protease</keyword>
<dbReference type="PANTHER" id="PTHR36512:SF3">
    <property type="entry name" value="BLR5678 PROTEIN"/>
    <property type="match status" value="1"/>
</dbReference>
<organism evidence="3 4">
    <name type="scientific">Leucobacter chromiiresistens</name>
    <dbReference type="NCBI Taxonomy" id="1079994"/>
    <lineage>
        <taxon>Bacteria</taxon>
        <taxon>Bacillati</taxon>
        <taxon>Actinomycetota</taxon>
        <taxon>Actinomycetes</taxon>
        <taxon>Micrococcales</taxon>
        <taxon>Microbacteriaceae</taxon>
        <taxon>Leucobacter</taxon>
    </lineage>
</organism>
<proteinExistence type="inferred from homology"/>
<evidence type="ECO:0000313" key="3">
    <source>
        <dbReference type="EMBL" id="KTR87080.1"/>
    </source>
</evidence>
<name>A0A147ERE4_9MICO</name>
<keyword evidence="3" id="KW-0378">Hydrolase</keyword>
<protein>
    <submittedName>
        <fullName evidence="3">Aminopeptidase</fullName>
    </submittedName>
</protein>
<evidence type="ECO:0000256" key="2">
    <source>
        <dbReference type="SAM" id="MobiDB-lite"/>
    </source>
</evidence>
<evidence type="ECO:0000313" key="4">
    <source>
        <dbReference type="Proteomes" id="UP000070810"/>
    </source>
</evidence>
<dbReference type="InterPro" id="IPR005321">
    <property type="entry name" value="Peptidase_S58_DmpA"/>
</dbReference>
<dbReference type="PANTHER" id="PTHR36512">
    <property type="entry name" value="D-AMINOPEPTIDASE"/>
    <property type="match status" value="1"/>
</dbReference>
<comment type="similarity">
    <text evidence="1">Belongs to the peptidase S58 family.</text>
</comment>
<sequence length="388" mass="39734">MTTPAARPRLRPGPRARDLGVPLDGEPGIENAITDVPGLTVGYTTLIGDDPVVTRTGVTAILPRGADLAGAPCAAGIAVLNGNGELTGRSWIEESGQLQTPIAITNSHAVGAVHQGVDEWMAERHPAAAAQWMLPVVGETWDGYLNSINAGAVQPEHARAALDSAASGAIAEGDVGGGTGMNCYGFKGGTGTSSRLVRAGEQQWTVGVLLQANFGSRRELRVVGRPLGRDSAAPCPMEASDWFEREVEAAGGAALGRAVPGAGSVIVVVATDAPLLPDQCRALARRVPLGLARTGTTGSHFSGDIFLAFSTANSGGLRSRMGTPGGTVETLAHVSWGAIDALYTAVVEATEEAVLNALVAARDMEGRDGHASFALPHDEVRAAFSGAS</sequence>
<dbReference type="EMBL" id="LDRK01000010">
    <property type="protein sequence ID" value="KTR87080.1"/>
    <property type="molecule type" value="Genomic_DNA"/>
</dbReference>